<evidence type="ECO:0000256" key="1">
    <source>
        <dbReference type="SAM" id="MobiDB-lite"/>
    </source>
</evidence>
<dbReference type="Pfam" id="PF09481">
    <property type="entry name" value="CRISPR_Cse1"/>
    <property type="match status" value="1"/>
</dbReference>
<feature type="region of interest" description="Disordered" evidence="1">
    <location>
        <begin position="565"/>
        <end position="592"/>
    </location>
</feature>
<organism evidence="2 3">
    <name type="scientific">Magnetospirillum molischianum DSM 120</name>
    <dbReference type="NCBI Taxonomy" id="1150626"/>
    <lineage>
        <taxon>Bacteria</taxon>
        <taxon>Pseudomonadati</taxon>
        <taxon>Pseudomonadota</taxon>
        <taxon>Alphaproteobacteria</taxon>
        <taxon>Rhodospirillales</taxon>
        <taxon>Rhodospirillaceae</taxon>
        <taxon>Magnetospirillum</taxon>
    </lineage>
</organism>
<dbReference type="InterPro" id="IPR013381">
    <property type="entry name" value="CRISPR-assoc_prot_Cse1"/>
</dbReference>
<keyword evidence="3" id="KW-1185">Reference proteome</keyword>
<name>H8FVT3_MAGML</name>
<dbReference type="AlphaFoldDB" id="H8FVT3"/>
<proteinExistence type="predicted"/>
<dbReference type="CDD" id="cd09729">
    <property type="entry name" value="Cse1_I-E"/>
    <property type="match status" value="1"/>
</dbReference>
<reference evidence="2 3" key="1">
    <citation type="journal article" date="2012" name="J. Bacteriol.">
        <title>Draft Genome Sequence of the Purple Photosynthetic Bacterium Phaeospirillum molischianum DSM120, a Particularly Versatile Bacterium.</title>
        <authorList>
            <person name="Duquesne K."/>
            <person name="Prima V."/>
            <person name="Ji B."/>
            <person name="Rouy Z."/>
            <person name="Medigue C."/>
            <person name="Talla E."/>
            <person name="Sturgis J.N."/>
        </authorList>
    </citation>
    <scope>NUCLEOTIDE SEQUENCE [LARGE SCALE GENOMIC DNA]</scope>
    <source>
        <strain evidence="3">DSM120</strain>
    </source>
</reference>
<evidence type="ECO:0000313" key="2">
    <source>
        <dbReference type="EMBL" id="CCG42471.1"/>
    </source>
</evidence>
<accession>H8FVT3</accession>
<dbReference type="eggNOG" id="ENOG502Z880">
    <property type="taxonomic scope" value="Bacteria"/>
</dbReference>
<evidence type="ECO:0000313" key="3">
    <source>
        <dbReference type="Proteomes" id="UP000004169"/>
    </source>
</evidence>
<feature type="region of interest" description="Disordered" evidence="1">
    <location>
        <begin position="1"/>
        <end position="24"/>
    </location>
</feature>
<dbReference type="Proteomes" id="UP000004169">
    <property type="component" value="Unassembled WGS sequence"/>
</dbReference>
<dbReference type="EMBL" id="CAHP01000034">
    <property type="protein sequence ID" value="CCG42471.1"/>
    <property type="molecule type" value="Genomic_DNA"/>
</dbReference>
<comment type="caution">
    <text evidence="2">The sequence shown here is derived from an EMBL/GenBank/DDBJ whole genome shotgun (WGS) entry which is preliminary data.</text>
</comment>
<sequence length="592" mass="65144">MTDLDTSGWHPGPMTSRPAFAIPDEGETPLIPPVPFNLIAHSWLPFRRASGARFVGRPADIVAGYGDDPVVALDFPRPDFTLALTEWLIGLIAARMAPESTESWLDLMQTPPSVAELEAALRPLEPAFWFDGDGPRCYQDFDTKMSGTEFPVAALLIDSPGDSTKAKNADLFVKRGRTPNLGRRAAAAALITLQTYAPPGGAGHRVGVRGGGPLSTLVEIDLAEVQGQPVPVLWTTVYGNVPAGGDWRIEAAEGRADVFPWLGPTRTSSPDRPTNPSDAHPLQAFFGMPRRIRLGFTAAAEVECALLGDRDPVMVATYQTAPWGVQYQGWTHPLSPTYLGKGEEPVWLAVHPQPGGLPYRDWLGLLVQGGDDAKQRPAPMVKAFRKRVGETNHPVRVIAAGYDMDNMKARCWYQSRMPLRPFLDRDTAETMMVRAVKLVDGAKKALDSLRVAVKIGRHGQREANKNHSGHWSYKAKDKDKDKIDTATLDERFWRETESTFIDILGRIGAADLELDEALRRDWLARLRTQVFRQFDDEIPIEGIGEDGARRAAYARATLHRATNGALKKALGLADPPPKSGQRPSTREKETHE</sequence>
<protein>
    <recommendedName>
        <fullName evidence="4">CRISPR-associated protein, Cse1 family</fullName>
    </recommendedName>
</protein>
<gene>
    <name evidence="2" type="ORF">PHAMO_40032</name>
</gene>
<dbReference type="STRING" id="1150626.PHAMO_40032"/>
<evidence type="ECO:0008006" key="4">
    <source>
        <dbReference type="Google" id="ProtNLM"/>
    </source>
</evidence>
<dbReference type="NCBIfam" id="TIGR02547">
    <property type="entry name" value="casA_cse1"/>
    <property type="match status" value="1"/>
</dbReference>